<dbReference type="InParanoid" id="A5DXG2"/>
<dbReference type="GO" id="GO:0005634">
    <property type="term" value="C:nucleus"/>
    <property type="evidence" value="ECO:0007669"/>
    <property type="project" value="UniProtKB-SubCell"/>
</dbReference>
<feature type="binding site" evidence="10">
    <location>
        <position position="432"/>
    </location>
    <ligand>
        <name>substrate</name>
    </ligand>
</feature>
<dbReference type="SUPFAM" id="SSF56024">
    <property type="entry name" value="Phospholipase D/nuclease"/>
    <property type="match status" value="2"/>
</dbReference>
<dbReference type="GO" id="GO:0003697">
    <property type="term" value="F:single-stranded DNA binding"/>
    <property type="evidence" value="ECO:0007669"/>
    <property type="project" value="TreeGrafter"/>
</dbReference>
<evidence type="ECO:0000313" key="13">
    <source>
        <dbReference type="Proteomes" id="UP000001996"/>
    </source>
</evidence>
<evidence type="ECO:0000256" key="11">
    <source>
        <dbReference type="PIRSR" id="PIRSR610347-3"/>
    </source>
</evidence>
<dbReference type="GO" id="GO:0004527">
    <property type="term" value="F:exonuclease activity"/>
    <property type="evidence" value="ECO:0007669"/>
    <property type="project" value="UniProtKB-KW"/>
</dbReference>
<keyword evidence="3" id="KW-0540">Nuclease</keyword>
<dbReference type="CDD" id="cd09196">
    <property type="entry name" value="PLDc_yTdp1_2"/>
    <property type="match status" value="1"/>
</dbReference>
<organism evidence="12 13">
    <name type="scientific">Lodderomyces elongisporus (strain ATCC 11503 / CBS 2605 / JCM 1781 / NBRC 1676 / NRRL YB-4239)</name>
    <name type="common">Yeast</name>
    <name type="synonym">Saccharomyces elongisporus</name>
    <dbReference type="NCBI Taxonomy" id="379508"/>
    <lineage>
        <taxon>Eukaryota</taxon>
        <taxon>Fungi</taxon>
        <taxon>Dikarya</taxon>
        <taxon>Ascomycota</taxon>
        <taxon>Saccharomycotina</taxon>
        <taxon>Pichiomycetes</taxon>
        <taxon>Debaryomycetaceae</taxon>
        <taxon>Candida/Lodderomyces clade</taxon>
        <taxon>Lodderomyces</taxon>
    </lineage>
</organism>
<dbReference type="PANTHER" id="PTHR12415:SF0">
    <property type="entry name" value="TYROSYL-DNA PHOSPHODIESTERASE 1"/>
    <property type="match status" value="1"/>
</dbReference>
<keyword evidence="7" id="KW-0234">DNA repair</keyword>
<gene>
    <name evidence="12" type="ORF">LELG_02049</name>
</gene>
<feature type="site" description="Interaction with DNA" evidence="11">
    <location>
        <position position="456"/>
    </location>
</feature>
<feature type="binding site" evidence="10">
    <location>
        <position position="164"/>
    </location>
    <ligand>
        <name>substrate</name>
    </ligand>
</feature>
<keyword evidence="8" id="KW-0539">Nucleus</keyword>
<dbReference type="Pfam" id="PF06087">
    <property type="entry name" value="Tyr-DNA_phospho"/>
    <property type="match status" value="1"/>
</dbReference>
<dbReference type="OMA" id="PLIKECW"/>
<evidence type="ECO:0008006" key="14">
    <source>
        <dbReference type="Google" id="ProtNLM"/>
    </source>
</evidence>
<evidence type="ECO:0000256" key="7">
    <source>
        <dbReference type="ARBA" id="ARBA00023204"/>
    </source>
</evidence>
<dbReference type="Gene3D" id="3.30.870.10">
    <property type="entry name" value="Endonuclease Chain A"/>
    <property type="match status" value="2"/>
</dbReference>
<comment type="similarity">
    <text evidence="2">Belongs to the tyrosyl-DNA phosphodiesterase family.</text>
</comment>
<proteinExistence type="inferred from homology"/>
<evidence type="ECO:0000256" key="1">
    <source>
        <dbReference type="ARBA" id="ARBA00004123"/>
    </source>
</evidence>
<feature type="active site" description="Nucleophile" evidence="9">
    <location>
        <position position="162"/>
    </location>
</feature>
<feature type="active site" description="Proton donor/acceptor" evidence="9">
    <location>
        <position position="430"/>
    </location>
</feature>
<keyword evidence="6" id="KW-0269">Exonuclease</keyword>
<dbReference type="PANTHER" id="PTHR12415">
    <property type="entry name" value="TYROSYL-DNA PHOSPHODIESTERASE 1"/>
    <property type="match status" value="1"/>
</dbReference>
<dbReference type="GeneID" id="5234340"/>
<dbReference type="GO" id="GO:0006281">
    <property type="term" value="P:DNA repair"/>
    <property type="evidence" value="ECO:0007669"/>
    <property type="project" value="UniProtKB-KW"/>
</dbReference>
<evidence type="ECO:0000256" key="6">
    <source>
        <dbReference type="ARBA" id="ARBA00022839"/>
    </source>
</evidence>
<dbReference type="STRING" id="379508.A5DXG2"/>
<dbReference type="GO" id="GO:0003690">
    <property type="term" value="F:double-stranded DNA binding"/>
    <property type="evidence" value="ECO:0007669"/>
    <property type="project" value="TreeGrafter"/>
</dbReference>
<evidence type="ECO:0000256" key="10">
    <source>
        <dbReference type="PIRSR" id="PIRSR610347-2"/>
    </source>
</evidence>
<dbReference type="KEGG" id="lel:PVL30_002026"/>
<dbReference type="eggNOG" id="KOG2031">
    <property type="taxonomic scope" value="Eukaryota"/>
</dbReference>
<evidence type="ECO:0000256" key="2">
    <source>
        <dbReference type="ARBA" id="ARBA00010205"/>
    </source>
</evidence>
<dbReference type="AlphaFoldDB" id="A5DXG2"/>
<evidence type="ECO:0000256" key="3">
    <source>
        <dbReference type="ARBA" id="ARBA00022722"/>
    </source>
</evidence>
<dbReference type="FunCoup" id="A5DXG2">
    <property type="interactions" value="454"/>
</dbReference>
<evidence type="ECO:0000256" key="5">
    <source>
        <dbReference type="ARBA" id="ARBA00022801"/>
    </source>
</evidence>
<dbReference type="HOGENOM" id="CLU_010413_2_1_1"/>
<keyword evidence="13" id="KW-1185">Reference proteome</keyword>
<evidence type="ECO:0000256" key="8">
    <source>
        <dbReference type="ARBA" id="ARBA00023242"/>
    </source>
</evidence>
<dbReference type="Proteomes" id="UP000001996">
    <property type="component" value="Unassembled WGS sequence"/>
</dbReference>
<evidence type="ECO:0000256" key="9">
    <source>
        <dbReference type="PIRSR" id="PIRSR610347-1"/>
    </source>
</evidence>
<dbReference type="VEuPathDB" id="FungiDB:LELG_02049"/>
<keyword evidence="5" id="KW-0378">Hydrolase</keyword>
<keyword evidence="4" id="KW-0227">DNA damage</keyword>
<evidence type="ECO:0000256" key="4">
    <source>
        <dbReference type="ARBA" id="ARBA00022763"/>
    </source>
</evidence>
<evidence type="ECO:0000313" key="12">
    <source>
        <dbReference type="EMBL" id="EDK43870.1"/>
    </source>
</evidence>
<dbReference type="EMBL" id="CH981525">
    <property type="protein sequence ID" value="EDK43870.1"/>
    <property type="molecule type" value="Genomic_DNA"/>
</dbReference>
<accession>A5DXG2</accession>
<dbReference type="OrthoDB" id="47785at2759"/>
<dbReference type="GO" id="GO:0017005">
    <property type="term" value="F:3'-tyrosyl-DNA phosphodiesterase activity"/>
    <property type="evidence" value="ECO:0007669"/>
    <property type="project" value="TreeGrafter"/>
</dbReference>
<name>A5DXG2_LODEL</name>
<reference evidence="12 13" key="1">
    <citation type="journal article" date="2009" name="Nature">
        <title>Evolution of pathogenicity and sexual reproduction in eight Candida genomes.</title>
        <authorList>
            <person name="Butler G."/>
            <person name="Rasmussen M.D."/>
            <person name="Lin M.F."/>
            <person name="Santos M.A."/>
            <person name="Sakthikumar S."/>
            <person name="Munro C.A."/>
            <person name="Rheinbay E."/>
            <person name="Grabherr M."/>
            <person name="Forche A."/>
            <person name="Reedy J.L."/>
            <person name="Agrafioti I."/>
            <person name="Arnaud M.B."/>
            <person name="Bates S."/>
            <person name="Brown A.J."/>
            <person name="Brunke S."/>
            <person name="Costanzo M.C."/>
            <person name="Fitzpatrick D.A."/>
            <person name="de Groot P.W."/>
            <person name="Harris D."/>
            <person name="Hoyer L.L."/>
            <person name="Hube B."/>
            <person name="Klis F.M."/>
            <person name="Kodira C."/>
            <person name="Lennard N."/>
            <person name="Logue M.E."/>
            <person name="Martin R."/>
            <person name="Neiman A.M."/>
            <person name="Nikolaou E."/>
            <person name="Quail M.A."/>
            <person name="Quinn J."/>
            <person name="Santos M.C."/>
            <person name="Schmitzberger F.F."/>
            <person name="Sherlock G."/>
            <person name="Shah P."/>
            <person name="Silverstein K.A."/>
            <person name="Skrzypek M.S."/>
            <person name="Soll D."/>
            <person name="Staggs R."/>
            <person name="Stansfield I."/>
            <person name="Stumpf M.P."/>
            <person name="Sudbery P.E."/>
            <person name="Srikantha T."/>
            <person name="Zeng Q."/>
            <person name="Berman J."/>
            <person name="Berriman M."/>
            <person name="Heitman J."/>
            <person name="Gow N.A."/>
            <person name="Lorenz M.C."/>
            <person name="Birren B.W."/>
            <person name="Kellis M."/>
            <person name="Cuomo C.A."/>
        </authorList>
    </citation>
    <scope>NUCLEOTIDE SEQUENCE [LARGE SCALE GENOMIC DNA]</scope>
    <source>
        <strain evidence="13">ATCC 11503 / BCRC 21390 / CBS 2605 / JCM 1781 / NBRC 1676 / NRRL YB-4239</strain>
    </source>
</reference>
<dbReference type="InterPro" id="IPR010347">
    <property type="entry name" value="Tdp1"/>
</dbReference>
<protein>
    <recommendedName>
        <fullName evidence="14">PLD phosphodiesterase domain-containing protein</fullName>
    </recommendedName>
</protein>
<comment type="subcellular location">
    <subcellularLocation>
        <location evidence="1">Nucleus</location>
    </subcellularLocation>
</comment>
<sequence length="554" mass="63436">MDRKRTSEAFLAASAHWNKKQKLQHETGSIVQHNLPNESKTLQQKDTQSYASPIQLLYNPSYSENKLVEVNKDTVRVADLIGSADLQETFQFNFSVDLPFFLTFLHSSFLTRKQNGNKQKKIMFITGSRLLDPDYEETESITSNYNICEVVADIPTRFGTHHTKMMINFFEDLSVEIVISSSNITRLDFGGLTQMVWRSGRLPQSGETIGEKGIQFKKDLIGYLNKYKKVPVDKLATRLNLYNFLSVDVELIASAPGKYNLQKDSSLYGYGSLYKALERNNLLLNNKNVEHDEIDNDKHNKKKHYNVLAQVSAISYPFSTEKWATAGIFTHLLCPLIFSKDEKFRLLAPGKESIKRHQKEHNYTPHIIFPTVDEVASSTIGYVAGSAIHFDYTRSFVHKNYFTQAIKPYLSKWDSSDTKEVTGRERVMPHVKLYMCDNADNWKTIKWCYMGSHNLSKQAWGSKKGNKFVNDHSDEYEVSSYELGVLFTPKEGTTMVPSYKENKSSIRGDHTFVRMPFQLPPALYSLLDMPWSGHVSYGDKLDLMGSTYKKKIGK</sequence>